<reference evidence="2" key="1">
    <citation type="submission" date="2022-11" db="UniProtKB">
        <authorList>
            <consortium name="WormBaseParasite"/>
        </authorList>
    </citation>
    <scope>IDENTIFICATION</scope>
</reference>
<proteinExistence type="predicted"/>
<protein>
    <submittedName>
        <fullName evidence="2">C-type lectin domain-containing protein</fullName>
    </submittedName>
</protein>
<dbReference type="WBParaSite" id="ES5_v2.g21271.t1">
    <property type="protein sequence ID" value="ES5_v2.g21271.t1"/>
    <property type="gene ID" value="ES5_v2.g21271"/>
</dbReference>
<evidence type="ECO:0000313" key="2">
    <source>
        <dbReference type="WBParaSite" id="ES5_v2.g21271.t1"/>
    </source>
</evidence>
<organism evidence="1 2">
    <name type="scientific">Panagrolaimus sp. ES5</name>
    <dbReference type="NCBI Taxonomy" id="591445"/>
    <lineage>
        <taxon>Eukaryota</taxon>
        <taxon>Metazoa</taxon>
        <taxon>Ecdysozoa</taxon>
        <taxon>Nematoda</taxon>
        <taxon>Chromadorea</taxon>
        <taxon>Rhabditida</taxon>
        <taxon>Tylenchina</taxon>
        <taxon>Panagrolaimomorpha</taxon>
        <taxon>Panagrolaimoidea</taxon>
        <taxon>Panagrolaimidae</taxon>
        <taxon>Panagrolaimus</taxon>
    </lineage>
</organism>
<accession>A0AC34FW56</accession>
<sequence length="199" mass="22582">ESKCNEYADFFNTTFNGSHCIIKVNRPEYYCAGKVNPEKILFSTEYFGYCYFKATASAKNMNSFTEICKSLSPKSSPAKICSWPENQFVTSITTEWPTFFGLNLSANKTSRIYECSKNEEEICEFRNWMLETSELVGQPNAYTNNTETIVGIMSKDGFWADYSTSTASSSTNVVICQENALTLMEYAEECQSIDKCEQL</sequence>
<dbReference type="Proteomes" id="UP000887579">
    <property type="component" value="Unplaced"/>
</dbReference>
<name>A0AC34FW56_9BILA</name>
<evidence type="ECO:0000313" key="1">
    <source>
        <dbReference type="Proteomes" id="UP000887579"/>
    </source>
</evidence>